<reference evidence="8" key="1">
    <citation type="submission" date="2011-02" db="EMBL/GenBank/DDBJ databases">
        <title>The Genome Sequence of Capsaspora owczarzaki ATCC 30864.</title>
        <authorList>
            <person name="Russ C."/>
            <person name="Cuomo C."/>
            <person name="Burger G."/>
            <person name="Gray M.W."/>
            <person name="Holland P.W.H."/>
            <person name="King N."/>
            <person name="Lang F.B.F."/>
            <person name="Roger A.J."/>
            <person name="Ruiz-Trillo I."/>
            <person name="Young S.K."/>
            <person name="Zeng Q."/>
            <person name="Gargeya S."/>
            <person name="Alvarado L."/>
            <person name="Berlin A."/>
            <person name="Chapman S.B."/>
            <person name="Chen Z."/>
            <person name="Freedman E."/>
            <person name="Gellesch M."/>
            <person name="Goldberg J."/>
            <person name="Griggs A."/>
            <person name="Gujja S."/>
            <person name="Heilman E."/>
            <person name="Heiman D."/>
            <person name="Howarth C."/>
            <person name="Mehta T."/>
            <person name="Neiman D."/>
            <person name="Pearson M."/>
            <person name="Roberts A."/>
            <person name="Saif S."/>
            <person name="Shea T."/>
            <person name="Shenoy N."/>
            <person name="Sisk P."/>
            <person name="Stolte C."/>
            <person name="Sykes S."/>
            <person name="White J."/>
            <person name="Yandava C."/>
            <person name="Haas B."/>
            <person name="Nusbaum C."/>
            <person name="Birren B."/>
        </authorList>
    </citation>
    <scope>NUCLEOTIDE SEQUENCE</scope>
    <source>
        <strain evidence="8">ATCC 30864</strain>
    </source>
</reference>
<dbReference type="Proteomes" id="UP000008743">
    <property type="component" value="Unassembled WGS sequence"/>
</dbReference>
<dbReference type="AlphaFoldDB" id="A0A0D2X3I4"/>
<dbReference type="GO" id="GO:0005789">
    <property type="term" value="C:endoplasmic reticulum membrane"/>
    <property type="evidence" value="ECO:0007669"/>
    <property type="project" value="TreeGrafter"/>
</dbReference>
<dbReference type="GO" id="GO:0097020">
    <property type="term" value="F:COPII receptor activity"/>
    <property type="evidence" value="ECO:0007669"/>
    <property type="project" value="InterPro"/>
</dbReference>
<dbReference type="EMBL" id="KE346367">
    <property type="protein sequence ID" value="KJE94364.1"/>
    <property type="molecule type" value="Genomic_DNA"/>
</dbReference>
<dbReference type="GO" id="GO:0030134">
    <property type="term" value="C:COPII-coated ER to Golgi transport vesicle"/>
    <property type="evidence" value="ECO:0007669"/>
    <property type="project" value="TreeGrafter"/>
</dbReference>
<evidence type="ECO:0000313" key="7">
    <source>
        <dbReference type="EMBL" id="KJE94364.1"/>
    </source>
</evidence>
<evidence type="ECO:0000256" key="3">
    <source>
        <dbReference type="ARBA" id="ARBA00022692"/>
    </source>
</evidence>
<evidence type="ECO:0000256" key="5">
    <source>
        <dbReference type="ARBA" id="ARBA00023136"/>
    </source>
</evidence>
<dbReference type="FunCoup" id="A0A0D2X3I4">
    <property type="interactions" value="78"/>
</dbReference>
<name>A0A0D2X3I4_CAPO3</name>
<dbReference type="OrthoDB" id="28257at2759"/>
<evidence type="ECO:0008006" key="9">
    <source>
        <dbReference type="Google" id="ProtNLM"/>
    </source>
</evidence>
<comment type="subcellular location">
    <subcellularLocation>
        <location evidence="1">Membrane</location>
        <topology evidence="1">Multi-pass membrane protein</topology>
    </subcellularLocation>
</comment>
<evidence type="ECO:0000256" key="2">
    <source>
        <dbReference type="ARBA" id="ARBA00008096"/>
    </source>
</evidence>
<comment type="similarity">
    <text evidence="2">Belongs to the SVP26 family.</text>
</comment>
<evidence type="ECO:0000256" key="4">
    <source>
        <dbReference type="ARBA" id="ARBA00022989"/>
    </source>
</evidence>
<gene>
    <name evidence="7" type="ORF">CAOG_005016</name>
</gene>
<dbReference type="RefSeq" id="XP_004346701.1">
    <property type="nucleotide sequence ID" value="XM_004346651.2"/>
</dbReference>
<dbReference type="PANTHER" id="PTHR13144:SF0">
    <property type="entry name" value="PROTEIN TEX261"/>
    <property type="match status" value="1"/>
</dbReference>
<sequence>MFLLGLAWVAVVVLVTFATLCLACGLYYLAELVEEHTAMAKRVISYTIYGIMVMHILLIFDGIPIWPTVIVGLAANGIYLRLLRTYPYFTVYSFEFIGSCVMVFVHHFASFSVFTAQYFPFLHIVAYFTLCVWLIPFVFFISLSANENTLPTVGSAPSQSSDLAGGPSDGSLGHVPRGKRNGLKALLGWVQLKADEYFPSRKKRLI</sequence>
<keyword evidence="3 6" id="KW-0812">Transmembrane</keyword>
<feature type="transmembrane region" description="Helical" evidence="6">
    <location>
        <begin position="121"/>
        <end position="141"/>
    </location>
</feature>
<dbReference type="PANTHER" id="PTHR13144">
    <property type="entry name" value="TEX261 PROTEIN"/>
    <property type="match status" value="1"/>
</dbReference>
<dbReference type="GO" id="GO:0006888">
    <property type="term" value="P:endoplasmic reticulum to Golgi vesicle-mediated transport"/>
    <property type="evidence" value="ECO:0007669"/>
    <property type="project" value="InterPro"/>
</dbReference>
<keyword evidence="5 6" id="KW-0472">Membrane</keyword>
<dbReference type="InParanoid" id="A0A0D2X3I4"/>
<proteinExistence type="inferred from homology"/>
<feature type="transmembrane region" description="Helical" evidence="6">
    <location>
        <begin position="6"/>
        <end position="30"/>
    </location>
</feature>
<evidence type="ECO:0000313" key="8">
    <source>
        <dbReference type="Proteomes" id="UP000008743"/>
    </source>
</evidence>
<accession>A0A0D2X3I4</accession>
<dbReference type="Pfam" id="PF04148">
    <property type="entry name" value="Erv26"/>
    <property type="match status" value="1"/>
</dbReference>
<dbReference type="eggNOG" id="KOG4136">
    <property type="taxonomic scope" value="Eukaryota"/>
</dbReference>
<dbReference type="GO" id="GO:0000139">
    <property type="term" value="C:Golgi membrane"/>
    <property type="evidence" value="ECO:0007669"/>
    <property type="project" value="TreeGrafter"/>
</dbReference>
<feature type="transmembrane region" description="Helical" evidence="6">
    <location>
        <begin position="89"/>
        <end position="109"/>
    </location>
</feature>
<keyword evidence="8" id="KW-1185">Reference proteome</keyword>
<feature type="transmembrane region" description="Helical" evidence="6">
    <location>
        <begin position="65"/>
        <end position="82"/>
    </location>
</feature>
<organism evidence="7 8">
    <name type="scientific">Capsaspora owczarzaki (strain ATCC 30864)</name>
    <dbReference type="NCBI Taxonomy" id="595528"/>
    <lineage>
        <taxon>Eukaryota</taxon>
        <taxon>Filasterea</taxon>
        <taxon>Capsaspora</taxon>
    </lineage>
</organism>
<feature type="transmembrane region" description="Helical" evidence="6">
    <location>
        <begin position="42"/>
        <end position="59"/>
    </location>
</feature>
<dbReference type="InterPro" id="IPR007277">
    <property type="entry name" value="Svp26/Tex261"/>
</dbReference>
<dbReference type="OMA" id="TMGTEPV"/>
<keyword evidence="4 6" id="KW-1133">Transmembrane helix</keyword>
<protein>
    <recommendedName>
        <fullName evidence="9">Protein TEX261</fullName>
    </recommendedName>
</protein>
<dbReference type="PhylomeDB" id="A0A0D2X3I4"/>
<evidence type="ECO:0000256" key="6">
    <source>
        <dbReference type="SAM" id="Phobius"/>
    </source>
</evidence>
<evidence type="ECO:0000256" key="1">
    <source>
        <dbReference type="ARBA" id="ARBA00004141"/>
    </source>
</evidence>